<dbReference type="AlphaFoldDB" id="A0A0B6RYR2"/>
<dbReference type="EMBL" id="CP002580">
    <property type="protein sequence ID" value="AJK46210.1"/>
    <property type="molecule type" value="Genomic_DNA"/>
</dbReference>
<keyword evidence="2" id="KW-0812">Transmembrane</keyword>
<reference evidence="3 4" key="2">
    <citation type="journal article" date="2016" name="Appl. Microbiol. Biotechnol.">
        <title>Mutations improving production and secretion of extracellular lipase by Burkholderia glumae PG1.</title>
        <authorList>
            <person name="Knapp A."/>
            <person name="Voget S."/>
            <person name="Gao R."/>
            <person name="Zaburannyi N."/>
            <person name="Krysciak D."/>
            <person name="Breuer M."/>
            <person name="Hauer B."/>
            <person name="Streit W.R."/>
            <person name="Muller R."/>
            <person name="Daniel R."/>
            <person name="Jaeger K.E."/>
        </authorList>
    </citation>
    <scope>NUCLEOTIDE SEQUENCE [LARGE SCALE GENOMIC DNA]</scope>
    <source>
        <strain evidence="3 4">PG1</strain>
    </source>
</reference>
<feature type="transmembrane region" description="Helical" evidence="2">
    <location>
        <begin position="12"/>
        <end position="32"/>
    </location>
</feature>
<sequence>MDVSSIWNTSTAIVSGIAALAGGAIGALLKWIDVRQKLATLSRELQQAKDDAESRRAVDVRAARDIALGLEAFALACYALRIENARADRAGDGIDFGLPTLGPGGRAGNSRDALELESAYSDLEQQIRAANDHIDETYRDTYNAGPQKALMVHEIVVLEVAALALKLAARYRESFGVPRMPLGRREQRIEEEILSRAANEDAASPDGH</sequence>
<gene>
    <name evidence="3" type="ORF">BGL_1c17010</name>
</gene>
<name>A0A0B6RYR2_BURPL</name>
<keyword evidence="1" id="KW-0175">Coiled coil</keyword>
<evidence type="ECO:0000313" key="3">
    <source>
        <dbReference type="EMBL" id="AJK46210.1"/>
    </source>
</evidence>
<dbReference type="RefSeq" id="WP_042624783.1">
    <property type="nucleotide sequence ID" value="NZ_CP002580.1"/>
</dbReference>
<keyword evidence="2" id="KW-0472">Membrane</keyword>
<keyword evidence="4" id="KW-1185">Reference proteome</keyword>
<dbReference type="KEGG" id="bgp:BGL_1c17010"/>
<organism evidence="3 4">
    <name type="scientific">Burkholderia plantarii</name>
    <dbReference type="NCBI Taxonomy" id="41899"/>
    <lineage>
        <taxon>Bacteria</taxon>
        <taxon>Pseudomonadati</taxon>
        <taxon>Pseudomonadota</taxon>
        <taxon>Betaproteobacteria</taxon>
        <taxon>Burkholderiales</taxon>
        <taxon>Burkholderiaceae</taxon>
        <taxon>Burkholderia</taxon>
    </lineage>
</organism>
<protein>
    <submittedName>
        <fullName evidence="3">Uncharacterized protein</fullName>
    </submittedName>
</protein>
<evidence type="ECO:0000313" key="4">
    <source>
        <dbReference type="Proteomes" id="UP000031838"/>
    </source>
</evidence>
<dbReference type="HOGENOM" id="CLU_1318892_0_0_4"/>
<evidence type="ECO:0000256" key="1">
    <source>
        <dbReference type="SAM" id="Coils"/>
    </source>
</evidence>
<accession>A0A0B6RYR2</accession>
<dbReference type="Proteomes" id="UP000031838">
    <property type="component" value="Chromosome 1"/>
</dbReference>
<keyword evidence="2" id="KW-1133">Transmembrane helix</keyword>
<feature type="coiled-coil region" evidence="1">
    <location>
        <begin position="113"/>
        <end position="140"/>
    </location>
</feature>
<evidence type="ECO:0000256" key="2">
    <source>
        <dbReference type="SAM" id="Phobius"/>
    </source>
</evidence>
<reference evidence="4" key="1">
    <citation type="submission" date="2011-03" db="EMBL/GenBank/DDBJ databases">
        <authorList>
            <person name="Voget S."/>
            <person name="Streit W.R."/>
            <person name="Jaeger K.E."/>
            <person name="Daniel R."/>
        </authorList>
    </citation>
    <scope>NUCLEOTIDE SEQUENCE [LARGE SCALE GENOMIC DNA]</scope>
    <source>
        <strain evidence="4">PG1</strain>
    </source>
</reference>
<proteinExistence type="predicted"/>